<comment type="caution">
    <text evidence="2">The sequence shown here is derived from an EMBL/GenBank/DDBJ whole genome shotgun (WGS) entry which is preliminary data.</text>
</comment>
<name>A0A5R8ZDF0_9PSED</name>
<dbReference type="InterPro" id="IPR001343">
    <property type="entry name" value="Hemolysn_Ca-bd"/>
</dbReference>
<keyword evidence="3" id="KW-1185">Reference proteome</keyword>
<dbReference type="SUPFAM" id="SSF51120">
    <property type="entry name" value="beta-Roll"/>
    <property type="match status" value="3"/>
</dbReference>
<dbReference type="GO" id="GO:0005509">
    <property type="term" value="F:calcium ion binding"/>
    <property type="evidence" value="ECO:0007669"/>
    <property type="project" value="InterPro"/>
</dbReference>
<protein>
    <submittedName>
        <fullName evidence="2">Calcium-binding protein</fullName>
    </submittedName>
</protein>
<proteinExistence type="predicted"/>
<dbReference type="Gene3D" id="2.150.10.10">
    <property type="entry name" value="Serralysin-like metalloprotease, C-terminal"/>
    <property type="match status" value="4"/>
</dbReference>
<evidence type="ECO:0000313" key="2">
    <source>
        <dbReference type="EMBL" id="TLP63097.1"/>
    </source>
</evidence>
<dbReference type="InterPro" id="IPR011049">
    <property type="entry name" value="Serralysin-like_metalloprot_C"/>
</dbReference>
<dbReference type="EMBL" id="VAUO01000002">
    <property type="protein sequence ID" value="TLP63097.1"/>
    <property type="molecule type" value="Genomic_DNA"/>
</dbReference>
<dbReference type="Proteomes" id="UP000309819">
    <property type="component" value="Unassembled WGS sequence"/>
</dbReference>
<gene>
    <name evidence="2" type="ORF">FEM01_06310</name>
</gene>
<sequence>MATITLSRTFSFLDPQDWEWDVTRATSSSMVISDGVHTQSFGGRFTYFGDYASGVVTSSTFRLNGATVYSVTGMNKDLAALAEFAITEGDTLETYAYVLDGNDTIRGSASNDTLMGFAGDDLIDGRGGADIMIGGTGNDTYVVDNVGDQIHELAGEGTDTVNVAIAQKGGSYTLGANLENARLVNKVAFDLVGNVDSNHLIGNAAANRLDGGLGADTMEGGAGNDTYVVDNAGDIIIDTAGIDTVESSISYVLGASLENLVLTGSAAISGTGNDKANVLDGSQNTAANQLVGGKDNDTYIVGAGDTVVEQLNEGIDLVQAHVSYVLGANLENLTLLGSASIDGTGNALKNLIIGNSGDNRLDGGDGVDSLRGGAGNDTYLVDLTAGNTLQDQIIERAGEGIDSVLVRGGTAGLASKTIVLGANLENLDVSDTAAGVRLNLKGNALDNVLVGNSAQNVFTGGAGKDVFRFDQVDQLGNTTDTRDTITDFKSGQDLIDLSRIGDFHLIERDTAFSSAFQVKLVDGVLHGTLDNNAEADFQIVLTGVKSLTQADFLTLP</sequence>
<dbReference type="AlphaFoldDB" id="A0A5R8ZDF0"/>
<evidence type="ECO:0000313" key="3">
    <source>
        <dbReference type="Proteomes" id="UP000309819"/>
    </source>
</evidence>
<dbReference type="Pfam" id="PF00353">
    <property type="entry name" value="HemolysinCabind"/>
    <property type="match status" value="4"/>
</dbReference>
<organism evidence="2 3">
    <name type="scientific">Pseudomonas mosselii</name>
    <dbReference type="NCBI Taxonomy" id="78327"/>
    <lineage>
        <taxon>Bacteria</taxon>
        <taxon>Pseudomonadati</taxon>
        <taxon>Pseudomonadota</taxon>
        <taxon>Gammaproteobacteria</taxon>
        <taxon>Pseudomonadales</taxon>
        <taxon>Pseudomonadaceae</taxon>
        <taxon>Pseudomonas</taxon>
    </lineage>
</organism>
<dbReference type="OrthoDB" id="223957at2"/>
<keyword evidence="1" id="KW-0106">Calcium</keyword>
<dbReference type="RefSeq" id="WP_138218438.1">
    <property type="nucleotide sequence ID" value="NZ_VAUO01000002.1"/>
</dbReference>
<accession>A0A5R8ZDF0</accession>
<reference evidence="2 3" key="1">
    <citation type="submission" date="2019-05" db="EMBL/GenBank/DDBJ databases">
        <title>Pseudomonas sp. SC006 isolated from lettuce that can produce HBGAs.</title>
        <authorList>
            <person name="Wang D."/>
            <person name="Liao N."/>
            <person name="Liu D."/>
            <person name="Zhang Z."/>
            <person name="Zou S."/>
        </authorList>
    </citation>
    <scope>NUCLEOTIDE SEQUENCE [LARGE SCALE GENOMIC DNA]</scope>
    <source>
        <strain evidence="2 3">SC006</strain>
    </source>
</reference>
<evidence type="ECO:0000256" key="1">
    <source>
        <dbReference type="ARBA" id="ARBA00022837"/>
    </source>
</evidence>
<dbReference type="PRINTS" id="PR00313">
    <property type="entry name" value="CABNDNGRPT"/>
</dbReference>